<evidence type="ECO:0000313" key="1">
    <source>
        <dbReference type="EMBL" id="EER08566.1"/>
    </source>
</evidence>
<gene>
    <name evidence="1" type="ORF">Pmar_PMAR017619</name>
</gene>
<name>C5L3I7_PERM5</name>
<dbReference type="GeneID" id="9042178"/>
<organism evidence="2">
    <name type="scientific">Perkinsus marinus (strain ATCC 50983 / TXsc)</name>
    <dbReference type="NCBI Taxonomy" id="423536"/>
    <lineage>
        <taxon>Eukaryota</taxon>
        <taxon>Sar</taxon>
        <taxon>Alveolata</taxon>
        <taxon>Perkinsozoa</taxon>
        <taxon>Perkinsea</taxon>
        <taxon>Perkinsida</taxon>
        <taxon>Perkinsidae</taxon>
        <taxon>Perkinsus</taxon>
    </lineage>
</organism>
<dbReference type="RefSeq" id="XP_002776750.1">
    <property type="nucleotide sequence ID" value="XM_002776704.1"/>
</dbReference>
<dbReference type="InParanoid" id="C5L3I7"/>
<dbReference type="EMBL" id="GG678922">
    <property type="protein sequence ID" value="EER08566.1"/>
    <property type="molecule type" value="Genomic_DNA"/>
</dbReference>
<reference evidence="1 2" key="1">
    <citation type="submission" date="2008-07" db="EMBL/GenBank/DDBJ databases">
        <authorList>
            <person name="El-Sayed N."/>
            <person name="Caler E."/>
            <person name="Inman J."/>
            <person name="Amedeo P."/>
            <person name="Hass B."/>
            <person name="Wortman J."/>
        </authorList>
    </citation>
    <scope>NUCLEOTIDE SEQUENCE [LARGE SCALE GENOMIC DNA]</scope>
    <source>
        <strain evidence="2">ATCC 50983 / TXsc</strain>
    </source>
</reference>
<dbReference type="AlphaFoldDB" id="C5L3I7"/>
<dbReference type="OrthoDB" id="437666at2759"/>
<protein>
    <submittedName>
        <fullName evidence="1">Uncharacterized protein</fullName>
    </submittedName>
</protein>
<proteinExistence type="predicted"/>
<dbReference type="Proteomes" id="UP000007800">
    <property type="component" value="Unassembled WGS sequence"/>
</dbReference>
<sequence length="416" mass="46072">MESFIRRSSFFNSFNGDNASEAFFDADEVLPAASVVPRPFSCVGIEHINFTGDLCLSLEPLIDEIPLIGGVQTTVEKTIRETLLLPNCVYVPLQREKVHPNLELAYPKPSAVLQISVHRLRGLPRGKSSHIELSLGSKLIATPKGEFNVAGYHEWQPPFTSDFFVYTRNQPIVVRLCSLGGDHLSSATIKVRDLIDEGVGAEGCWVAIADGVEVNIHGRLRRLDHACRPLNVFRQILVTIDLYCAGSLIEAGSRVRFSLPGASPAMIISKPGMNREADVEGDLSREPRTQRIIEKLRKAHGMTAIEVATIAEVDPYVVDKVLREKPSLNVVWNQAVYTLMDISRVNFDDINLRVEVLRKSRSLLGGEILDFLGDIALREVEDCEQMSFRGTVLLHGKASDKCCDIELGVEIQGVET</sequence>
<accession>C5L3I7</accession>
<evidence type="ECO:0000313" key="2">
    <source>
        <dbReference type="Proteomes" id="UP000007800"/>
    </source>
</evidence>
<keyword evidence="2" id="KW-1185">Reference proteome</keyword>